<dbReference type="InterPro" id="IPR003709">
    <property type="entry name" value="VanY-like_core_dom"/>
</dbReference>
<proteinExistence type="predicted"/>
<sequence length="251" mass="28069">MKNNKVLLILLQLFALVLFAFCLYVFITGDRNIINPKQAVASQSVIKKKSKSTSKTASSLPKLSTKDWQLVLVNRDHPKDEMNPELADINGIYVDTRIADAATNFLAAAQAIDPQEHLISGYRSVEYQAQLYQGYVEQEMANDPSLTQEAAEKLVQTYSQPAGSSEHQTGLAIDMSTVDLLNQSDPAVVKQIVDIAPEYGFVLRFKEDKKGSTGVGYEDWHYRYVGKKAAVYMTKHNLSLEEFIKALKESE</sequence>
<dbReference type="STRING" id="1856638.A9Q68_06275"/>
<dbReference type="PANTHER" id="PTHR34385">
    <property type="entry name" value="D-ALANYL-D-ALANINE CARBOXYPEPTIDASE"/>
    <property type="match status" value="1"/>
</dbReference>
<dbReference type="CDD" id="cd14852">
    <property type="entry name" value="LD-carboxypeptidase"/>
    <property type="match status" value="1"/>
</dbReference>
<feature type="domain" description="D-alanyl-D-alanine carboxypeptidase-like core" evidence="1">
    <location>
        <begin position="92"/>
        <end position="227"/>
    </location>
</feature>
<dbReference type="AlphaFoldDB" id="A0A1L8MLE9"/>
<keyword evidence="3" id="KW-1185">Reference proteome</keyword>
<keyword evidence="2" id="KW-0645">Protease</keyword>
<dbReference type="InterPro" id="IPR058193">
    <property type="entry name" value="VanY/YodJ_core_dom"/>
</dbReference>
<dbReference type="Pfam" id="PF02557">
    <property type="entry name" value="VanY"/>
    <property type="match status" value="1"/>
</dbReference>
<dbReference type="Gene3D" id="3.30.1380.10">
    <property type="match status" value="1"/>
</dbReference>
<organism evidence="2 3">
    <name type="scientific">Streptococcus bovimastitidis</name>
    <dbReference type="NCBI Taxonomy" id="1856638"/>
    <lineage>
        <taxon>Bacteria</taxon>
        <taxon>Bacillati</taxon>
        <taxon>Bacillota</taxon>
        <taxon>Bacilli</taxon>
        <taxon>Lactobacillales</taxon>
        <taxon>Streptococcaceae</taxon>
        <taxon>Streptococcus</taxon>
    </lineage>
</organism>
<dbReference type="InterPro" id="IPR052179">
    <property type="entry name" value="DD-CPase-like"/>
</dbReference>
<dbReference type="PANTHER" id="PTHR34385:SF1">
    <property type="entry name" value="PEPTIDOGLYCAN L-ALANYL-D-GLUTAMATE ENDOPEPTIDASE CWLK"/>
    <property type="match status" value="1"/>
</dbReference>
<evidence type="ECO:0000259" key="1">
    <source>
        <dbReference type="Pfam" id="PF02557"/>
    </source>
</evidence>
<evidence type="ECO:0000313" key="3">
    <source>
        <dbReference type="Proteomes" id="UP000182015"/>
    </source>
</evidence>
<comment type="caution">
    <text evidence="2">The sequence shown here is derived from an EMBL/GenBank/DDBJ whole genome shotgun (WGS) entry which is preliminary data.</text>
</comment>
<dbReference type="EMBL" id="LZDD01000002">
    <property type="protein sequence ID" value="OJF71587.1"/>
    <property type="molecule type" value="Genomic_DNA"/>
</dbReference>
<dbReference type="GO" id="GO:0004180">
    <property type="term" value="F:carboxypeptidase activity"/>
    <property type="evidence" value="ECO:0007669"/>
    <property type="project" value="UniProtKB-KW"/>
</dbReference>
<dbReference type="Proteomes" id="UP000182015">
    <property type="component" value="Unassembled WGS sequence"/>
</dbReference>
<dbReference type="GO" id="GO:0006508">
    <property type="term" value="P:proteolysis"/>
    <property type="evidence" value="ECO:0007669"/>
    <property type="project" value="InterPro"/>
</dbReference>
<evidence type="ECO:0000313" key="2">
    <source>
        <dbReference type="EMBL" id="OJF71587.1"/>
    </source>
</evidence>
<keyword evidence="2" id="KW-0378">Hydrolase</keyword>
<keyword evidence="2" id="KW-0121">Carboxypeptidase</keyword>
<name>A0A1L8MLE9_9STRE</name>
<dbReference type="OrthoDB" id="9792074at2"/>
<protein>
    <submittedName>
        <fullName evidence="2">D-alanyl-D-alanine carboxypeptidase</fullName>
    </submittedName>
</protein>
<dbReference type="SUPFAM" id="SSF55166">
    <property type="entry name" value="Hedgehog/DD-peptidase"/>
    <property type="match status" value="1"/>
</dbReference>
<gene>
    <name evidence="2" type="ORF">A9Q68_06275</name>
</gene>
<accession>A0A1L8MLE9</accession>
<dbReference type="InterPro" id="IPR009045">
    <property type="entry name" value="Zn_M74/Hedgehog-like"/>
</dbReference>
<reference evidence="3" key="1">
    <citation type="submission" date="2016-06" db="EMBL/GenBank/DDBJ databases">
        <authorList>
            <person name="de Vries S.P.W."/>
            <person name="Hadjirin N.F."/>
            <person name="Lay E.M."/>
            <person name="Zadoks R.N."/>
            <person name="Peacock S.J."/>
            <person name="Parkhill J."/>
            <person name="Grant A.J."/>
            <person name="Mcdougall S."/>
            <person name="Holmes M.A."/>
        </authorList>
    </citation>
    <scope>NUCLEOTIDE SEQUENCE [LARGE SCALE GENOMIC DNA]</scope>
    <source>
        <strain evidence="3">NZ1587</strain>
    </source>
</reference>
<dbReference type="RefSeq" id="WP_071793843.1">
    <property type="nucleotide sequence ID" value="NZ_LZDD01000002.1"/>
</dbReference>